<comment type="caution">
    <text evidence="4">The sequence shown here is derived from an EMBL/GenBank/DDBJ whole genome shotgun (WGS) entry which is preliminary data.</text>
</comment>
<feature type="compositionally biased region" description="Basic and acidic residues" evidence="2">
    <location>
        <begin position="625"/>
        <end position="643"/>
    </location>
</feature>
<evidence type="ECO:0000313" key="5">
    <source>
        <dbReference type="Proteomes" id="UP000593567"/>
    </source>
</evidence>
<feature type="compositionally biased region" description="Polar residues" evidence="2">
    <location>
        <begin position="150"/>
        <end position="165"/>
    </location>
</feature>
<feature type="compositionally biased region" description="Polar residues" evidence="2">
    <location>
        <begin position="494"/>
        <end position="513"/>
    </location>
</feature>
<dbReference type="CDD" id="cd11863">
    <property type="entry name" value="SH3_CACNB"/>
    <property type="match status" value="1"/>
</dbReference>
<feature type="compositionally biased region" description="Low complexity" evidence="2">
    <location>
        <begin position="166"/>
        <end position="187"/>
    </location>
</feature>
<feature type="compositionally biased region" description="Polar residues" evidence="2">
    <location>
        <begin position="7"/>
        <end position="27"/>
    </location>
</feature>
<feature type="domain" description="Guanylate kinase/L-type calcium channel beta subunit" evidence="3">
    <location>
        <begin position="214"/>
        <end position="395"/>
    </location>
</feature>
<organism evidence="4 5">
    <name type="scientific">Bugula neritina</name>
    <name type="common">Brown bryozoan</name>
    <name type="synonym">Sertularia neritina</name>
    <dbReference type="NCBI Taxonomy" id="10212"/>
    <lineage>
        <taxon>Eukaryota</taxon>
        <taxon>Metazoa</taxon>
        <taxon>Spiralia</taxon>
        <taxon>Lophotrochozoa</taxon>
        <taxon>Bryozoa</taxon>
        <taxon>Gymnolaemata</taxon>
        <taxon>Cheilostomatida</taxon>
        <taxon>Flustrina</taxon>
        <taxon>Buguloidea</taxon>
        <taxon>Bugulidae</taxon>
        <taxon>Bugula</taxon>
    </lineage>
</organism>
<sequence>MNHFDSVESNGSHMSSPHTAASYNRPSGNEHIHQTQPSPHVAPVHKPNIAPPNGELQTEEFLAFEALELARVKPVKFAVKTNISYDGSLEDDSPLKGHYISFGPKEFLHIKEKYNNDWWIGRLVKEDCDVGFVPSPVKFEKIQKASHYAHSNGTSMDSNDSGNTAQTSDQPTTKTKPTPQSKPSATPGRDWEAGKRTGFFKKVQMMQPYDVVPSMRPVIICGPALKGFEVTDMMQKPIFDFLKKRFTNRIVVTRVSVDIALAKRSLLNSPTKRAVVERSGNRGSLAEVQAELERIFELARSLQLVVLDCDTINHPNQVIKTSLAPIIVHLKIGSSKVMQRLIRNRDGRQVRNMNVQLIATEKLNTCPPDMIDVVLDENKLDDACEHLAEYLEAYYRAAHPNTAHPHHSQYSANNLSQQIPNHLVAASHAQTNGTNHSLTGGVVGHQQYGSINTPARSTGGQSSYAGSLSASASAYNTNPSHQQTNQYHGGVYNQHRNSNEGNPSASNMYGENNNYGVHAQDHGYHDVHPSPFAPVDHPEILHSPHPHSSNVNAFGQPHRYSDFDLDHPEITVQDRFNHNIPHDTRTLYTQDEFRNSSHGQHWGDGEAGYPPSQPHGNAGRSQGYGDERDSFRAYHGNQYREPEGYNEMESPPHPDEYYDDYYDYQRREEPQRYNTRTYYSDDYHSNCNSRGNERRGSIEM</sequence>
<dbReference type="OrthoDB" id="5962384at2759"/>
<evidence type="ECO:0000259" key="3">
    <source>
        <dbReference type="SMART" id="SM00072"/>
    </source>
</evidence>
<feature type="region of interest" description="Disordered" evidence="2">
    <location>
        <begin position="150"/>
        <end position="193"/>
    </location>
</feature>
<accession>A0A7J7JEX6</accession>
<dbReference type="AlphaFoldDB" id="A0A7J7JEX6"/>
<dbReference type="SMART" id="SM00072">
    <property type="entry name" value="GuKc"/>
    <property type="match status" value="1"/>
</dbReference>
<dbReference type="Gene3D" id="2.30.30.40">
    <property type="entry name" value="SH3 Domains"/>
    <property type="match status" value="1"/>
</dbReference>
<evidence type="ECO:0000256" key="1">
    <source>
        <dbReference type="ARBA" id="ARBA00022553"/>
    </source>
</evidence>
<feature type="compositionally biased region" description="Basic and acidic residues" evidence="2">
    <location>
        <begin position="691"/>
        <end position="700"/>
    </location>
</feature>
<keyword evidence="1" id="KW-0597">Phosphoprotein</keyword>
<dbReference type="EMBL" id="VXIV02002585">
    <property type="protein sequence ID" value="KAF6024393.1"/>
    <property type="molecule type" value="Genomic_DNA"/>
</dbReference>
<feature type="region of interest" description="Disordered" evidence="2">
    <location>
        <begin position="595"/>
        <end position="700"/>
    </location>
</feature>
<dbReference type="GO" id="GO:0005245">
    <property type="term" value="F:voltage-gated calcium channel activity"/>
    <property type="evidence" value="ECO:0007669"/>
    <property type="project" value="InterPro"/>
</dbReference>
<dbReference type="GO" id="GO:0005891">
    <property type="term" value="C:voltage-gated calcium channel complex"/>
    <property type="evidence" value="ECO:0007669"/>
    <property type="project" value="InterPro"/>
</dbReference>
<evidence type="ECO:0000256" key="2">
    <source>
        <dbReference type="SAM" id="MobiDB-lite"/>
    </source>
</evidence>
<dbReference type="Proteomes" id="UP000593567">
    <property type="component" value="Unassembled WGS sequence"/>
</dbReference>
<dbReference type="InterPro" id="IPR036028">
    <property type="entry name" value="SH3-like_dom_sf"/>
</dbReference>
<reference evidence="4" key="1">
    <citation type="submission" date="2020-06" db="EMBL/GenBank/DDBJ databases">
        <title>Draft genome of Bugula neritina, a colonial animal packing powerful symbionts and potential medicines.</title>
        <authorList>
            <person name="Rayko M."/>
        </authorList>
    </citation>
    <scope>NUCLEOTIDE SEQUENCE [LARGE SCALE GENOMIC DNA]</scope>
    <source>
        <strain evidence="4">Kwan_BN1</strain>
    </source>
</reference>
<dbReference type="InterPro" id="IPR000584">
    <property type="entry name" value="VDCC_L_bsu"/>
</dbReference>
<feature type="region of interest" description="Disordered" evidence="2">
    <location>
        <begin position="1"/>
        <end position="53"/>
    </location>
</feature>
<protein>
    <submittedName>
        <fullName evidence="4">Ca-beta</fullName>
    </submittedName>
</protein>
<feature type="compositionally biased region" description="Polar residues" evidence="2">
    <location>
        <begin position="447"/>
        <end position="461"/>
    </location>
</feature>
<dbReference type="SUPFAM" id="SSF52540">
    <property type="entry name" value="P-loop containing nucleoside triphosphate hydrolases"/>
    <property type="match status" value="1"/>
</dbReference>
<gene>
    <name evidence="4" type="ORF">EB796_017305</name>
</gene>
<feature type="compositionally biased region" description="Low complexity" evidence="2">
    <location>
        <begin position="462"/>
        <end position="474"/>
    </location>
</feature>
<proteinExistence type="predicted"/>
<keyword evidence="5" id="KW-1185">Reference proteome</keyword>
<evidence type="ECO:0000313" key="4">
    <source>
        <dbReference type="EMBL" id="KAF6024393.1"/>
    </source>
</evidence>
<dbReference type="InterPro" id="IPR027417">
    <property type="entry name" value="P-loop_NTPase"/>
</dbReference>
<dbReference type="Gene3D" id="3.40.50.300">
    <property type="entry name" value="P-loop containing nucleotide triphosphate hydrolases"/>
    <property type="match status" value="1"/>
</dbReference>
<dbReference type="SUPFAM" id="SSF50044">
    <property type="entry name" value="SH3-domain"/>
    <property type="match status" value="1"/>
</dbReference>
<feature type="region of interest" description="Disordered" evidence="2">
    <location>
        <begin position="431"/>
        <end position="513"/>
    </location>
</feature>
<feature type="compositionally biased region" description="Polar residues" evidence="2">
    <location>
        <begin position="475"/>
        <end position="487"/>
    </location>
</feature>
<name>A0A7J7JEX6_BUGNE</name>
<dbReference type="Pfam" id="PF00625">
    <property type="entry name" value="Guanylate_kin"/>
    <property type="match status" value="1"/>
</dbReference>
<dbReference type="InterPro" id="IPR008145">
    <property type="entry name" value="GK/Ca_channel_bsu"/>
</dbReference>
<dbReference type="PANTHER" id="PTHR11824">
    <property type="entry name" value="VOLTAGE-DEPENDENT CALCIUM CHANNEL BETA SUBUNIT"/>
    <property type="match status" value="1"/>
</dbReference>
<dbReference type="PRINTS" id="PR01626">
    <property type="entry name" value="LCACHANNELB"/>
</dbReference>